<keyword evidence="2" id="KW-1185">Reference proteome</keyword>
<evidence type="ECO:0000313" key="1">
    <source>
        <dbReference type="EMBL" id="KAJ7086852.1"/>
    </source>
</evidence>
<dbReference type="Proteomes" id="UP001222325">
    <property type="component" value="Unassembled WGS sequence"/>
</dbReference>
<name>A0AAD6XR86_9AGAR</name>
<sequence>MALNEAFAMHLDVCKDHERRSVEGQSDSTQLVDSALGQGQGPFTVSQTSKARISRKVGSLYLNLTYFQLTCARSVGFELNSSQLALGTSLVCEISRSNMGETMPVCPETTGTPKLCSRSSQRRYGWSIYSMFKPNHDRSHARLLLLRYFAPELRGAVRFDYTSSLSTSDLRFISISQAKVLRSSASKLVPHSS</sequence>
<protein>
    <submittedName>
        <fullName evidence="1">Uncharacterized protein</fullName>
    </submittedName>
</protein>
<dbReference type="EMBL" id="JARJCN010000030">
    <property type="protein sequence ID" value="KAJ7086852.1"/>
    <property type="molecule type" value="Genomic_DNA"/>
</dbReference>
<dbReference type="AlphaFoldDB" id="A0AAD6XR86"/>
<evidence type="ECO:0000313" key="2">
    <source>
        <dbReference type="Proteomes" id="UP001222325"/>
    </source>
</evidence>
<accession>A0AAD6XR86</accession>
<gene>
    <name evidence="1" type="ORF">B0H15DRAFT_801483</name>
</gene>
<reference evidence="1" key="1">
    <citation type="submission" date="2023-03" db="EMBL/GenBank/DDBJ databases">
        <title>Massive genome expansion in bonnet fungi (Mycena s.s.) driven by repeated elements and novel gene families across ecological guilds.</title>
        <authorList>
            <consortium name="Lawrence Berkeley National Laboratory"/>
            <person name="Harder C.B."/>
            <person name="Miyauchi S."/>
            <person name="Viragh M."/>
            <person name="Kuo A."/>
            <person name="Thoen E."/>
            <person name="Andreopoulos B."/>
            <person name="Lu D."/>
            <person name="Skrede I."/>
            <person name="Drula E."/>
            <person name="Henrissat B."/>
            <person name="Morin E."/>
            <person name="Kohler A."/>
            <person name="Barry K."/>
            <person name="LaButti K."/>
            <person name="Morin E."/>
            <person name="Salamov A."/>
            <person name="Lipzen A."/>
            <person name="Mereny Z."/>
            <person name="Hegedus B."/>
            <person name="Baldrian P."/>
            <person name="Stursova M."/>
            <person name="Weitz H."/>
            <person name="Taylor A."/>
            <person name="Grigoriev I.V."/>
            <person name="Nagy L.G."/>
            <person name="Martin F."/>
            <person name="Kauserud H."/>
        </authorList>
    </citation>
    <scope>NUCLEOTIDE SEQUENCE</scope>
    <source>
        <strain evidence="1">CBHHK173m</strain>
    </source>
</reference>
<comment type="caution">
    <text evidence="1">The sequence shown here is derived from an EMBL/GenBank/DDBJ whole genome shotgun (WGS) entry which is preliminary data.</text>
</comment>
<organism evidence="1 2">
    <name type="scientific">Mycena belliarum</name>
    <dbReference type="NCBI Taxonomy" id="1033014"/>
    <lineage>
        <taxon>Eukaryota</taxon>
        <taxon>Fungi</taxon>
        <taxon>Dikarya</taxon>
        <taxon>Basidiomycota</taxon>
        <taxon>Agaricomycotina</taxon>
        <taxon>Agaricomycetes</taxon>
        <taxon>Agaricomycetidae</taxon>
        <taxon>Agaricales</taxon>
        <taxon>Marasmiineae</taxon>
        <taxon>Mycenaceae</taxon>
        <taxon>Mycena</taxon>
    </lineage>
</organism>
<proteinExistence type="predicted"/>